<feature type="transmembrane region" description="Helical" evidence="1">
    <location>
        <begin position="109"/>
        <end position="135"/>
    </location>
</feature>
<keyword evidence="1" id="KW-0472">Membrane</keyword>
<accession>A0ABY5MY37</accession>
<organism evidence="2 3">
    <name type="scientific">Sphingomonas glaciei</name>
    <dbReference type="NCBI Taxonomy" id="2938948"/>
    <lineage>
        <taxon>Bacteria</taxon>
        <taxon>Pseudomonadati</taxon>
        <taxon>Pseudomonadota</taxon>
        <taxon>Alphaproteobacteria</taxon>
        <taxon>Sphingomonadales</taxon>
        <taxon>Sphingomonadaceae</taxon>
        <taxon>Sphingomonas</taxon>
    </lineage>
</organism>
<dbReference type="Proteomes" id="UP000831921">
    <property type="component" value="Chromosome"/>
</dbReference>
<keyword evidence="3" id="KW-1185">Reference proteome</keyword>
<proteinExistence type="predicted"/>
<protein>
    <submittedName>
        <fullName evidence="2">Uncharacterized protein</fullName>
    </submittedName>
</protein>
<keyword evidence="1" id="KW-1133">Transmembrane helix</keyword>
<reference evidence="2 3" key="1">
    <citation type="submission" date="2022-05" db="EMBL/GenBank/DDBJ databases">
        <title>S8-45 Sphingomonas ultraviolaceadurans.</title>
        <authorList>
            <person name="Liu Y."/>
        </authorList>
    </citation>
    <scope>NUCLEOTIDE SEQUENCE [LARGE SCALE GENOMIC DNA]</scope>
    <source>
        <strain evidence="2 3">S8-45</strain>
    </source>
</reference>
<evidence type="ECO:0000313" key="3">
    <source>
        <dbReference type="Proteomes" id="UP000831921"/>
    </source>
</evidence>
<dbReference type="EMBL" id="CP097253">
    <property type="protein sequence ID" value="UUR09365.1"/>
    <property type="molecule type" value="Genomic_DNA"/>
</dbReference>
<feature type="transmembrane region" description="Helical" evidence="1">
    <location>
        <begin position="45"/>
        <end position="63"/>
    </location>
</feature>
<gene>
    <name evidence="2" type="ORF">M1K48_07065</name>
</gene>
<dbReference type="RefSeq" id="WP_249505132.1">
    <property type="nucleotide sequence ID" value="NZ_CP097253.1"/>
</dbReference>
<keyword evidence="1" id="KW-0812">Transmembrane</keyword>
<feature type="transmembrane region" description="Helical" evidence="1">
    <location>
        <begin position="75"/>
        <end position="97"/>
    </location>
</feature>
<feature type="transmembrane region" description="Helical" evidence="1">
    <location>
        <begin position="12"/>
        <end position="33"/>
    </location>
</feature>
<name>A0ABY5MY37_9SPHN</name>
<sequence>MNRHVIILRETMVSIVINMAITAGFFFALFGLSGPIDGAAYGKDFLPQSFMVALMGALIPGLLVRRGSAARIPPVVVRAVLLALGALLIGFVCWWLFARVGSLQPVPALVIKLVYAAILSMIVTPISVGATLAAMGTVTAGARS</sequence>
<evidence type="ECO:0000313" key="2">
    <source>
        <dbReference type="EMBL" id="UUR09365.1"/>
    </source>
</evidence>
<evidence type="ECO:0000256" key="1">
    <source>
        <dbReference type="SAM" id="Phobius"/>
    </source>
</evidence>